<dbReference type="Proteomes" id="UP001497392">
    <property type="component" value="Unassembled WGS sequence"/>
</dbReference>
<dbReference type="Gene3D" id="3.60.21.60">
    <property type="match status" value="2"/>
</dbReference>
<evidence type="ECO:0000256" key="4">
    <source>
        <dbReference type="ARBA" id="ARBA00022705"/>
    </source>
</evidence>
<evidence type="ECO:0000313" key="10">
    <source>
        <dbReference type="Proteomes" id="UP001497392"/>
    </source>
</evidence>
<proteinExistence type="inferred from homology"/>
<evidence type="ECO:0000313" key="9">
    <source>
        <dbReference type="EMBL" id="CAL5225169.1"/>
    </source>
</evidence>
<feature type="compositionally biased region" description="Low complexity" evidence="6">
    <location>
        <begin position="61"/>
        <end position="71"/>
    </location>
</feature>
<comment type="caution">
    <text evidence="9">The sequence shown here is derived from an EMBL/GenBank/DDBJ whole genome shotgun (WGS) entry which is preliminary data.</text>
</comment>
<dbReference type="PIRSF" id="PIRSF018300">
    <property type="entry name" value="DNA_pol_alph_2"/>
    <property type="match status" value="1"/>
</dbReference>
<dbReference type="InterPro" id="IPR016722">
    <property type="entry name" value="DNA_pol_alpha_bsu"/>
</dbReference>
<evidence type="ECO:0000259" key="7">
    <source>
        <dbReference type="Pfam" id="PF04042"/>
    </source>
</evidence>
<dbReference type="InterPro" id="IPR054300">
    <property type="entry name" value="OB_DPOA2"/>
</dbReference>
<accession>A0ABP1G1R3</accession>
<evidence type="ECO:0000256" key="1">
    <source>
        <dbReference type="ARBA" id="ARBA00004123"/>
    </source>
</evidence>
<organism evidence="9 10">
    <name type="scientific">Coccomyxa viridis</name>
    <dbReference type="NCBI Taxonomy" id="1274662"/>
    <lineage>
        <taxon>Eukaryota</taxon>
        <taxon>Viridiplantae</taxon>
        <taxon>Chlorophyta</taxon>
        <taxon>core chlorophytes</taxon>
        <taxon>Trebouxiophyceae</taxon>
        <taxon>Trebouxiophyceae incertae sedis</taxon>
        <taxon>Coccomyxaceae</taxon>
        <taxon>Coccomyxa</taxon>
    </lineage>
</organism>
<gene>
    <name evidence="9" type="primary">g7950</name>
    <name evidence="9" type="ORF">VP750_LOCUS6828</name>
</gene>
<dbReference type="EMBL" id="CAXHTA020000012">
    <property type="protein sequence ID" value="CAL5225169.1"/>
    <property type="molecule type" value="Genomic_DNA"/>
</dbReference>
<feature type="region of interest" description="Disordered" evidence="6">
    <location>
        <begin position="27"/>
        <end position="82"/>
    </location>
</feature>
<protein>
    <recommendedName>
        <fullName evidence="3">DNA polymerase alpha subunit B</fullName>
    </recommendedName>
</protein>
<keyword evidence="4" id="KW-0235">DNA replication</keyword>
<dbReference type="Pfam" id="PF04042">
    <property type="entry name" value="DNA_pol_E_B"/>
    <property type="match status" value="1"/>
</dbReference>
<evidence type="ECO:0000256" key="5">
    <source>
        <dbReference type="ARBA" id="ARBA00023242"/>
    </source>
</evidence>
<evidence type="ECO:0000256" key="6">
    <source>
        <dbReference type="SAM" id="MobiDB-lite"/>
    </source>
</evidence>
<dbReference type="Pfam" id="PF22062">
    <property type="entry name" value="OB_DPOA2"/>
    <property type="match status" value="1"/>
</dbReference>
<evidence type="ECO:0000256" key="3">
    <source>
        <dbReference type="ARBA" id="ARBA00018596"/>
    </source>
</evidence>
<feature type="compositionally biased region" description="Polar residues" evidence="6">
    <location>
        <begin position="73"/>
        <end position="82"/>
    </location>
</feature>
<keyword evidence="5" id="KW-0539">Nucleus</keyword>
<evidence type="ECO:0000256" key="2">
    <source>
        <dbReference type="ARBA" id="ARBA00007299"/>
    </source>
</evidence>
<feature type="domain" description="DNA polymerase alpha/delta/epsilon subunit B" evidence="7">
    <location>
        <begin position="271"/>
        <end position="473"/>
    </location>
</feature>
<sequence length="544" mass="58443">MTVRAVPGNLVTEDDMEALDLELERTKAKRAAKRPAASSLGVLTDSTNRNAHTPHRPPPSASKTPPTSALPKTPSSAFHSRSQAGQVIKTLNEHLELSSSMDAEPMDIVALDRCSIEDLSSGPRPNQKYMVNSIADRVVYLERRMMGFAEALEQAHSISATNSLSTPCQEPEWFVGRIVCDSEGHLNASSVLLEGTLQHSQGHSVKLDLSQLPSYRLFPGQVVAVKGRNLAGDSLRAQQLITSVPCPLPISSPDSLRRFGAATGPSGVSMVVAVGPFTLSEDLEYAPLAALLAVCRQRRPDVLVLLGPFVDAEHPLLTQGTVDLTFEDIFESQVLNKLRDFVEEDSCRTSIVLLPSIRDVHHNPVFPQPPFRSALPPSIHALTNPATFRVNEVVIGAGTADTLKQVAAQELAQGPTQDRMAAIASSSIGQRSYYPLYPPPLGACLDTSLGQALNMPCTPDIVLFPSDLAPFAKVAQCGEAPSEAASSAGPQNTVCINPGRLVRDKSGATYAWLQVAAPKQDAASTGTTVLHNVHERCYVEIRRI</sequence>
<dbReference type="PANTHER" id="PTHR23061:SF12">
    <property type="entry name" value="DNA POLYMERASE ALPHA SUBUNIT B"/>
    <property type="match status" value="1"/>
</dbReference>
<comment type="similarity">
    <text evidence="2">Belongs to the DNA polymerase alpha subunit B family.</text>
</comment>
<dbReference type="PANTHER" id="PTHR23061">
    <property type="entry name" value="DNA POLYMERASE 2 ALPHA 70 KDA SUBUNIT"/>
    <property type="match status" value="1"/>
</dbReference>
<keyword evidence="10" id="KW-1185">Reference proteome</keyword>
<dbReference type="InterPro" id="IPR007185">
    <property type="entry name" value="DNA_pol_a/d/e_bsu"/>
</dbReference>
<evidence type="ECO:0000259" key="8">
    <source>
        <dbReference type="Pfam" id="PF22062"/>
    </source>
</evidence>
<reference evidence="9 10" key="1">
    <citation type="submission" date="2024-06" db="EMBL/GenBank/DDBJ databases">
        <authorList>
            <person name="Kraege A."/>
            <person name="Thomma B."/>
        </authorList>
    </citation>
    <scope>NUCLEOTIDE SEQUENCE [LARGE SCALE GENOMIC DNA]</scope>
</reference>
<comment type="subcellular location">
    <subcellularLocation>
        <location evidence="1">Nucleus</location>
    </subcellularLocation>
</comment>
<feature type="domain" description="DNA polymerase alpha subunit B OB" evidence="8">
    <location>
        <begin position="141"/>
        <end position="241"/>
    </location>
</feature>
<name>A0ABP1G1R3_9CHLO</name>